<proteinExistence type="predicted"/>
<sequence>MNNNACSLYEQVYRCDETVCPQPVACVRDLFCADGDCTEHAATQNDGFGEAMAPMAVAGAAGAEFGKTQATLFSGHPVQCKIWVWDIIDCCSNEGWADKLHIDLCREEDKALGKAKLNYLAHYVGEFCSQKDPIFGTCLEHKRTYCVFDSKMARIIQAEGRLRQLNPNALGDAEHTRCAGLSVNELQSLDMGRIDFLNPVYPFPQGQPTKEAGIVGDVVLNSPDASKAMDEIKRRVQKKAEQK</sequence>
<dbReference type="Pfam" id="PF06986">
    <property type="entry name" value="F_T4SS_TraN"/>
    <property type="match status" value="1"/>
</dbReference>
<dbReference type="Proteomes" id="UP000095229">
    <property type="component" value="Unassembled WGS sequence"/>
</dbReference>
<reference evidence="1 2" key="1">
    <citation type="submission" date="2016-02" db="EMBL/GenBank/DDBJ databases">
        <title>Secondary metabolites in Legionella.</title>
        <authorList>
            <person name="Tobias N.J."/>
            <person name="Bode H.B."/>
        </authorList>
    </citation>
    <scope>NUCLEOTIDE SEQUENCE [LARGE SCALE GENOMIC DNA]</scope>
    <source>
        <strain evidence="1 2">DSM 19216</strain>
    </source>
</reference>
<accession>A0A1E5JUP7</accession>
<gene>
    <name evidence="1" type="ORF">lpari_00773</name>
</gene>
<dbReference type="InterPro" id="IPR014121">
    <property type="entry name" value="TraN_Ftype"/>
</dbReference>
<evidence type="ECO:0008006" key="3">
    <source>
        <dbReference type="Google" id="ProtNLM"/>
    </source>
</evidence>
<keyword evidence="2" id="KW-1185">Reference proteome</keyword>
<organism evidence="1 2">
    <name type="scientific">Legionella parisiensis</name>
    <dbReference type="NCBI Taxonomy" id="45071"/>
    <lineage>
        <taxon>Bacteria</taxon>
        <taxon>Pseudomonadati</taxon>
        <taxon>Pseudomonadota</taxon>
        <taxon>Gammaproteobacteria</taxon>
        <taxon>Legionellales</taxon>
        <taxon>Legionellaceae</taxon>
        <taxon>Legionella</taxon>
    </lineage>
</organism>
<comment type="caution">
    <text evidence="1">The sequence shown here is derived from an EMBL/GenBank/DDBJ whole genome shotgun (WGS) entry which is preliminary data.</text>
</comment>
<dbReference type="AlphaFoldDB" id="A0A1E5JUP7"/>
<evidence type="ECO:0000313" key="1">
    <source>
        <dbReference type="EMBL" id="OEH48210.1"/>
    </source>
</evidence>
<dbReference type="RefSeq" id="WP_276204719.1">
    <property type="nucleotide sequence ID" value="NZ_LSOG01000023.1"/>
</dbReference>
<dbReference type="EMBL" id="LSOG01000023">
    <property type="protein sequence ID" value="OEH48210.1"/>
    <property type="molecule type" value="Genomic_DNA"/>
</dbReference>
<name>A0A1E5JUP7_9GAMM</name>
<protein>
    <recommendedName>
        <fullName evidence="3">Conjugal transfer mating pair stabilization protein TraN</fullName>
    </recommendedName>
</protein>
<evidence type="ECO:0000313" key="2">
    <source>
        <dbReference type="Proteomes" id="UP000095229"/>
    </source>
</evidence>
<dbReference type="PATRIC" id="fig|45071.7.peg.830"/>